<protein>
    <submittedName>
        <fullName evidence="2">Uncharacterized protein</fullName>
    </submittedName>
</protein>
<feature type="compositionally biased region" description="Acidic residues" evidence="1">
    <location>
        <begin position="55"/>
        <end position="88"/>
    </location>
</feature>
<evidence type="ECO:0000313" key="2">
    <source>
        <dbReference type="EMBL" id="QDT72614.1"/>
    </source>
</evidence>
<organism evidence="2 3">
    <name type="scientific">Lacipirellula limnantheis</name>
    <dbReference type="NCBI Taxonomy" id="2528024"/>
    <lineage>
        <taxon>Bacteria</taxon>
        <taxon>Pseudomonadati</taxon>
        <taxon>Planctomycetota</taxon>
        <taxon>Planctomycetia</taxon>
        <taxon>Pirellulales</taxon>
        <taxon>Lacipirellulaceae</taxon>
        <taxon>Lacipirellula</taxon>
    </lineage>
</organism>
<name>A0A517TW66_9BACT</name>
<keyword evidence="3" id="KW-1185">Reference proteome</keyword>
<feature type="compositionally biased region" description="Acidic residues" evidence="1">
    <location>
        <begin position="95"/>
        <end position="120"/>
    </location>
</feature>
<evidence type="ECO:0000313" key="3">
    <source>
        <dbReference type="Proteomes" id="UP000317909"/>
    </source>
</evidence>
<sequence length="120" mass="13262">MVCAISAESILGSPAGEAAPIFAGASRWMTNLGDLPERRDDWTTTIAAETATGDDPFDDFDEDDFDDDFDDDFEEDWEDDLTEDDEFPDTFGGAEPEEVIEADNEDEDSPFADDPDFDDA</sequence>
<dbReference type="KEGG" id="llh:I41_17960"/>
<dbReference type="EMBL" id="CP036339">
    <property type="protein sequence ID" value="QDT72614.1"/>
    <property type="molecule type" value="Genomic_DNA"/>
</dbReference>
<dbReference type="Proteomes" id="UP000317909">
    <property type="component" value="Chromosome"/>
</dbReference>
<feature type="region of interest" description="Disordered" evidence="1">
    <location>
        <begin position="48"/>
        <end position="120"/>
    </location>
</feature>
<dbReference type="AlphaFoldDB" id="A0A517TW66"/>
<reference evidence="2 3" key="1">
    <citation type="submission" date="2019-02" db="EMBL/GenBank/DDBJ databases">
        <title>Deep-cultivation of Planctomycetes and their phenomic and genomic characterization uncovers novel biology.</title>
        <authorList>
            <person name="Wiegand S."/>
            <person name="Jogler M."/>
            <person name="Boedeker C."/>
            <person name="Pinto D."/>
            <person name="Vollmers J."/>
            <person name="Rivas-Marin E."/>
            <person name="Kohn T."/>
            <person name="Peeters S.H."/>
            <person name="Heuer A."/>
            <person name="Rast P."/>
            <person name="Oberbeckmann S."/>
            <person name="Bunk B."/>
            <person name="Jeske O."/>
            <person name="Meyerdierks A."/>
            <person name="Storesund J.E."/>
            <person name="Kallscheuer N."/>
            <person name="Luecker S."/>
            <person name="Lage O.M."/>
            <person name="Pohl T."/>
            <person name="Merkel B.J."/>
            <person name="Hornburger P."/>
            <person name="Mueller R.-W."/>
            <person name="Bruemmer F."/>
            <person name="Labrenz M."/>
            <person name="Spormann A.M."/>
            <person name="Op den Camp H."/>
            <person name="Overmann J."/>
            <person name="Amann R."/>
            <person name="Jetten M.S.M."/>
            <person name="Mascher T."/>
            <person name="Medema M.H."/>
            <person name="Devos D.P."/>
            <person name="Kaster A.-K."/>
            <person name="Ovreas L."/>
            <person name="Rohde M."/>
            <person name="Galperin M.Y."/>
            <person name="Jogler C."/>
        </authorList>
    </citation>
    <scope>NUCLEOTIDE SEQUENCE [LARGE SCALE GENOMIC DNA]</scope>
    <source>
        <strain evidence="2 3">I41</strain>
    </source>
</reference>
<gene>
    <name evidence="2" type="ORF">I41_17960</name>
</gene>
<accession>A0A517TW66</accession>
<proteinExistence type="predicted"/>
<evidence type="ECO:0000256" key="1">
    <source>
        <dbReference type="SAM" id="MobiDB-lite"/>
    </source>
</evidence>